<dbReference type="Proteomes" id="UP001216390">
    <property type="component" value="Chromosome"/>
</dbReference>
<dbReference type="PANTHER" id="PTHR42879:SF2">
    <property type="entry name" value="3-OXOACYL-[ACYL-CARRIER-PROTEIN] REDUCTASE FABG"/>
    <property type="match status" value="1"/>
</dbReference>
<organism evidence="4 5">
    <name type="scientific">Iamia majanohamensis</name>
    <dbReference type="NCBI Taxonomy" id="467976"/>
    <lineage>
        <taxon>Bacteria</taxon>
        <taxon>Bacillati</taxon>
        <taxon>Actinomycetota</taxon>
        <taxon>Acidimicrobiia</taxon>
        <taxon>Acidimicrobiales</taxon>
        <taxon>Iamiaceae</taxon>
        <taxon>Iamia</taxon>
    </lineage>
</organism>
<dbReference type="SMART" id="SM00822">
    <property type="entry name" value="PKS_KR"/>
    <property type="match status" value="1"/>
</dbReference>
<accession>A0AAE9Y7W8</accession>
<proteinExistence type="inferred from homology"/>
<dbReference type="PANTHER" id="PTHR42879">
    <property type="entry name" value="3-OXOACYL-(ACYL-CARRIER-PROTEIN) REDUCTASE"/>
    <property type="match status" value="1"/>
</dbReference>
<dbReference type="Gene3D" id="3.40.50.720">
    <property type="entry name" value="NAD(P)-binding Rossmann-like Domain"/>
    <property type="match status" value="1"/>
</dbReference>
<dbReference type="EMBL" id="CP116942">
    <property type="protein sequence ID" value="WCO68370.1"/>
    <property type="molecule type" value="Genomic_DNA"/>
</dbReference>
<dbReference type="RefSeq" id="WP_272737887.1">
    <property type="nucleotide sequence ID" value="NZ_CP116942.1"/>
</dbReference>
<dbReference type="GO" id="GO:0004316">
    <property type="term" value="F:3-oxoacyl-[acyl-carrier-protein] reductase (NADPH) activity"/>
    <property type="evidence" value="ECO:0007669"/>
    <property type="project" value="UniProtKB-EC"/>
</dbReference>
<dbReference type="SUPFAM" id="SSF51735">
    <property type="entry name" value="NAD(P)-binding Rossmann-fold domains"/>
    <property type="match status" value="1"/>
</dbReference>
<dbReference type="PRINTS" id="PR00080">
    <property type="entry name" value="SDRFAMILY"/>
</dbReference>
<dbReference type="Pfam" id="PF13561">
    <property type="entry name" value="adh_short_C2"/>
    <property type="match status" value="1"/>
</dbReference>
<gene>
    <name evidence="4" type="primary">fabG</name>
    <name evidence="4" type="ORF">PO878_06465</name>
</gene>
<dbReference type="AlphaFoldDB" id="A0AAE9Y7W8"/>
<dbReference type="InterPro" id="IPR002347">
    <property type="entry name" value="SDR_fam"/>
</dbReference>
<sequence length="248" mass="24570">MAEARVALVTGAAGGIGAAAARALAADGRAVAVGHRTDADGAARVVADVEEAGGRAVAVAVDVTDPASVDAAFTRAEEALGPVTVVVANAGIADDGLFARMGPERWRRVLETNLDGGYHTLRRAVPTMVRAHFGRIVTVSSVGAYAGAAGQANYAAAKAGLLGLTRALARELAPRTITANAVAPGPVATAMTAALPEARRADLAATVPLGRLAEPDEVAAAIAFLASDAASYVTGAVLPVDGGMAMGA</sequence>
<dbReference type="KEGG" id="ima:PO878_06465"/>
<dbReference type="EC" id="1.1.1.100" evidence="4"/>
<dbReference type="InterPro" id="IPR057326">
    <property type="entry name" value="KR_dom"/>
</dbReference>
<dbReference type="GO" id="GO:0032787">
    <property type="term" value="P:monocarboxylic acid metabolic process"/>
    <property type="evidence" value="ECO:0007669"/>
    <property type="project" value="UniProtKB-ARBA"/>
</dbReference>
<feature type="domain" description="Ketoreductase" evidence="3">
    <location>
        <begin position="5"/>
        <end position="185"/>
    </location>
</feature>
<protein>
    <submittedName>
        <fullName evidence="4">3-oxoacyl-ACP reductase FabG</fullName>
        <ecNumber evidence="4">1.1.1.100</ecNumber>
    </submittedName>
</protein>
<evidence type="ECO:0000256" key="1">
    <source>
        <dbReference type="ARBA" id="ARBA00006484"/>
    </source>
</evidence>
<evidence type="ECO:0000256" key="2">
    <source>
        <dbReference type="ARBA" id="ARBA00023002"/>
    </source>
</evidence>
<dbReference type="InterPro" id="IPR036291">
    <property type="entry name" value="NAD(P)-bd_dom_sf"/>
</dbReference>
<reference evidence="4" key="1">
    <citation type="submission" date="2023-01" db="EMBL/GenBank/DDBJ databases">
        <title>The diversity of Class Acidimicrobiia in South China Sea sediment environments and the proposal of Iamia marina sp. nov., a novel species of the genus Iamia.</title>
        <authorList>
            <person name="He Y."/>
            <person name="Tian X."/>
        </authorList>
    </citation>
    <scope>NUCLEOTIDE SEQUENCE</scope>
    <source>
        <strain evidence="4">DSM 19957</strain>
    </source>
</reference>
<keyword evidence="5" id="KW-1185">Reference proteome</keyword>
<dbReference type="PROSITE" id="PS00061">
    <property type="entry name" value="ADH_SHORT"/>
    <property type="match status" value="1"/>
</dbReference>
<dbReference type="PRINTS" id="PR00081">
    <property type="entry name" value="GDHRDH"/>
</dbReference>
<evidence type="ECO:0000313" key="4">
    <source>
        <dbReference type="EMBL" id="WCO68370.1"/>
    </source>
</evidence>
<dbReference type="NCBIfam" id="NF009466">
    <property type="entry name" value="PRK12826.1-2"/>
    <property type="match status" value="1"/>
</dbReference>
<name>A0AAE9Y7W8_9ACTN</name>
<evidence type="ECO:0000259" key="3">
    <source>
        <dbReference type="SMART" id="SM00822"/>
    </source>
</evidence>
<comment type="similarity">
    <text evidence="1">Belongs to the short-chain dehydrogenases/reductases (SDR) family.</text>
</comment>
<dbReference type="FunFam" id="3.40.50.720:FF:000173">
    <property type="entry name" value="3-oxoacyl-[acyl-carrier protein] reductase"/>
    <property type="match status" value="1"/>
</dbReference>
<dbReference type="InterPro" id="IPR050259">
    <property type="entry name" value="SDR"/>
</dbReference>
<dbReference type="InterPro" id="IPR020904">
    <property type="entry name" value="Sc_DH/Rdtase_CS"/>
</dbReference>
<evidence type="ECO:0000313" key="5">
    <source>
        <dbReference type="Proteomes" id="UP001216390"/>
    </source>
</evidence>
<keyword evidence="2 4" id="KW-0560">Oxidoreductase</keyword>